<protein>
    <recommendedName>
        <fullName evidence="2">FMP27/BLTP2/Hobbit GFWDK motif-containing RBG unit domain-containing protein</fullName>
    </recommendedName>
</protein>
<keyword evidence="4" id="KW-1185">Reference proteome</keyword>
<feature type="domain" description="FMP27/BLTP2/Hobbit GFWDK motif-containing RBG unit" evidence="2">
    <location>
        <begin position="752"/>
        <end position="949"/>
    </location>
</feature>
<evidence type="ECO:0000313" key="4">
    <source>
        <dbReference type="Proteomes" id="UP001497444"/>
    </source>
</evidence>
<sequence length="2316" mass="260177">MLRILKKLPPEADEHGESIAVHGAPKPKKTWVNNWCWVCTLAAPDLTIIALSLDGLSIYHVKSQMSYLFVTMGPQCNSSLHAELGSFQVMMADAVDQGIVEDFPAGGDSVGGPLMRVPCFMLQWGLAAFELTADQMTQKSGLLHIEATSSQVYCNLSHLHSILFNAIAMNMYLKALAVERFGSGRLAKGSSSSSSSSSMMPWIRSVELLLEGICFQMIGPLQKDDDNMVPDPKTVHFRSQDTGEVTVTHMGHMGGGTNTASIHMAECNRIRTKYKAIADVSHLYVFFICNRRHVQATLEEGHFLYQELNFGDTIVGEVAALHVLHMNGIYQASVVDMFGTGSCAFVSVTDAKVRWEPDLHLFFHQALLQVKAILYQLRSLLLLFDPDGNQEEELENNHKGKWNLGQFTVALDVEGLDFNAEVADGVDLEIHVHSMFSEDVEIGLLLEGLQLSLNHAIVLRSEQLQMSRRCVNDDHPKGEHACVTDFSMWDYIIHSRNMRITMPFRIPLRAIEDAIEDMWKVLQLALAGQRRRFSLQVQKKSEEEDMRIKKTMSLWFRKLTFVSSGFVADIEEEPCQAWFDLHHHLLGDKVCELIAREQLLENEVLIEQNKNGSWHAHTEVVESEERNGLHKLIETDLLDPVTVKKEWERLHRRTFNAYHKACEELSDAEVSGISGVGFQAGFKPSSMRQSLASVRAASLEVFFTQIEGGQEGMIDIIHRLDCVGPDAQVPFSRVMGRNVRVHASHISVQIRDYSSPILSALHADCTGIVILAQQATLLTPQRTQDVYLGRWRKVVINRPISGSIPPLKLYSELPIVLEAGKVCYGVGYEPAIADICYAFTIAIQKSDLSVRRKDWPTGQNVASTSMYDVHSHQSIVASPSSSTLFQNPDSVDLMATDEWDLRHPCNKVNNMEQKFAWWDDLRYFVHGKNSMCINDFEWKFLATTDPYEARNMMQLMAVRMEILQSAGCVVFNGVDFSWVISSLENVMPIALTSSQEEQPILLTSPIFHLEITLDWDCESHCPLNHYLHACPDATKIHTKVFDSFRSTSLSLAFKYTFKGSSVAKASGEEFLPSVGLNGEGTGQRGNTRVVVPDNNPQVLAHVSAAPFPSNRKTAELQGPVPSMILGAHDLKWIIKWWSLYFFAPRYLRAFSKFKRFGTTRSPRSGQLSLDKLLTEFMLQVHMTPAHIKHASCLEDDPAEGLTFEMQELNYEMCYSRGFERYSKETSRDAMELVHQALDIHMLKAEHQPPWPMPNKNDNATETMPKLDKVKQLLGLPDSAVNDGTSQDPLMIERGFFLTTEWLTIRKQAPKADPARLSFWQEGSRTHLSIGTSFHHVEKVNDSGASSGIDDGFSVMLADNCLRVSLYGLKLLWTIENRNAVWAWVGDITHAFETPMPSPARQFAQRKMVDTQQKSEEQVKESSEGDRNSFSLASCVGRPFSSTPFLQAKGKVSTASAAGKDKQMQDVEEEGTMHFMVHVIQPQFNLHSEEGHGRLLLAAASARVLARSFHSTLNVGFEVLAQVVGSARVTSQTAGALPVIAWKRRELSVLLEHVQAHIAPTDVDLRAGLQWLPKIPTGAPKLKRTGALLERVFIPCTIHLQYTRHKGGTSDGKVKPLKVLSFNCPNITATMTSRQFQIMVDVISNLLLARLPKNRDHQEEGMKEESDEMVPEGVEEVELARIRLEQAQRECRLLIHDLQTLHHSPLDENVEEIQVPAVQEGVLWMISGARATVARKLELEFAVKCKARMAAQLALRVALQHAAQQQLMVKEQNRSPSAAMRISWACDKIVWSMICEGKSFAEVEINKMILNVDRDFEDIGVARFTVRSFIVKNGLAGAKSNTVLCAWNPPAEWGRNVMLRIDARQGAPKEGQSPLELFEVDIYPLRIHLSEILYTMMWEYLFPEDEQDAKRQELWRVSTMVAMKQRRRLGSRAGLDLINGSGSSGRASSSTSGSILSPLLFGLSSEHPRIDLLTPAQALEASRMQQYRWLNTLIPEPRSKSLISQLEDSEDVLGKPSATSMPQPRDSMPAVLLPVTANLPTTSFEDGNAVKNKERQSIKEIKGSRASLLLGEKKELGKKITYLEFHKIKISQVELLVTYEGSRFAVTELRLLMDTFTQVAFTGSWQHLFSKVRKHIIWSVLKSVTGMQGKKFKDKLPATGQTDEGYPDSDSSSDSTTSSHVAPGEQFLRARWHQSERAGERFVSSIRGLFNSQHRRARSMLRTMREPKEEEEEDVEQLDKDNSSEDDDRRMVVPKKLRHRGRSSSKSRPTTISHKIHHSSHPKDDSRERVTCLHSPTLSDGELSDESFTTGSVENRT</sequence>
<feature type="compositionally biased region" description="Basic and acidic residues" evidence="1">
    <location>
        <begin position="1406"/>
        <end position="1426"/>
    </location>
</feature>
<feature type="compositionally biased region" description="Basic and acidic residues" evidence="1">
    <location>
        <begin position="2236"/>
        <end position="2250"/>
    </location>
</feature>
<evidence type="ECO:0000256" key="1">
    <source>
        <dbReference type="SAM" id="MobiDB-lite"/>
    </source>
</evidence>
<dbReference type="Pfam" id="PF10344">
    <property type="entry name" value="Hobbit"/>
    <property type="match status" value="1"/>
</dbReference>
<feature type="region of interest" description="Disordered" evidence="1">
    <location>
        <begin position="1400"/>
        <end position="1427"/>
    </location>
</feature>
<proteinExistence type="predicted"/>
<dbReference type="Proteomes" id="UP001497444">
    <property type="component" value="Chromosome 5"/>
</dbReference>
<feature type="compositionally biased region" description="Polar residues" evidence="1">
    <location>
        <begin position="2305"/>
        <end position="2316"/>
    </location>
</feature>
<feature type="region of interest" description="Disordered" evidence="1">
    <location>
        <begin position="2151"/>
        <end position="2181"/>
    </location>
</feature>
<name>A0ABP0X313_9BRYO</name>
<feature type="compositionally biased region" description="Low complexity" evidence="1">
    <location>
        <begin position="2167"/>
        <end position="2178"/>
    </location>
</feature>
<feature type="compositionally biased region" description="Basic and acidic residues" evidence="1">
    <location>
        <begin position="2280"/>
        <end position="2290"/>
    </location>
</feature>
<dbReference type="EMBL" id="OZ020100">
    <property type="protein sequence ID" value="CAK9273486.1"/>
    <property type="molecule type" value="Genomic_DNA"/>
</dbReference>
<feature type="compositionally biased region" description="Basic residues" evidence="1">
    <location>
        <begin position="2251"/>
        <end position="2264"/>
    </location>
</feature>
<dbReference type="PANTHER" id="PTHR15678:SF6">
    <property type="entry name" value="BRIDGE-LIKE LIPID TRANSFER PROTEIN FAMILY MEMBER 2"/>
    <property type="match status" value="1"/>
</dbReference>
<reference evidence="3" key="1">
    <citation type="submission" date="2024-02" db="EMBL/GenBank/DDBJ databases">
        <authorList>
            <consortium name="ELIXIR-Norway"/>
            <consortium name="Elixir Norway"/>
        </authorList>
    </citation>
    <scope>NUCLEOTIDE SEQUENCE</scope>
</reference>
<dbReference type="SMART" id="SM01214">
    <property type="entry name" value="Fmp27_GFWDK"/>
    <property type="match status" value="1"/>
</dbReference>
<evidence type="ECO:0000313" key="3">
    <source>
        <dbReference type="EMBL" id="CAK9273486.1"/>
    </source>
</evidence>
<dbReference type="InterPro" id="IPR019441">
    <property type="entry name" value="FMP27/BLTP2/Hobbit_GFWDK_RBG"/>
</dbReference>
<gene>
    <name evidence="3" type="ORF">CSSPJE1EN1_LOCUS18964</name>
</gene>
<dbReference type="PANTHER" id="PTHR15678">
    <property type="entry name" value="ANTIGEN MLAA-22-RELATED"/>
    <property type="match status" value="1"/>
</dbReference>
<organism evidence="3 4">
    <name type="scientific">Sphagnum jensenii</name>
    <dbReference type="NCBI Taxonomy" id="128206"/>
    <lineage>
        <taxon>Eukaryota</taxon>
        <taxon>Viridiplantae</taxon>
        <taxon>Streptophyta</taxon>
        <taxon>Embryophyta</taxon>
        <taxon>Bryophyta</taxon>
        <taxon>Sphagnophytina</taxon>
        <taxon>Sphagnopsida</taxon>
        <taxon>Sphagnales</taxon>
        <taxon>Sphagnaceae</taxon>
        <taxon>Sphagnum</taxon>
    </lineage>
</organism>
<dbReference type="InterPro" id="IPR045167">
    <property type="entry name" value="Hobbit"/>
</dbReference>
<feature type="region of interest" description="Disordered" evidence="1">
    <location>
        <begin position="2219"/>
        <end position="2316"/>
    </location>
</feature>
<accession>A0ABP0X313</accession>
<evidence type="ECO:0000259" key="2">
    <source>
        <dbReference type="SMART" id="SM01214"/>
    </source>
</evidence>